<dbReference type="PANTHER" id="PTHR24031">
    <property type="entry name" value="RNA HELICASE"/>
    <property type="match status" value="1"/>
</dbReference>
<dbReference type="InterPro" id="IPR027417">
    <property type="entry name" value="P-loop_NTPase"/>
</dbReference>
<evidence type="ECO:0000256" key="5">
    <source>
        <dbReference type="SAM" id="MobiDB-lite"/>
    </source>
</evidence>
<dbReference type="InterPro" id="IPR011545">
    <property type="entry name" value="DEAD/DEAH_box_helicase_dom"/>
</dbReference>
<dbReference type="SMART" id="SM00487">
    <property type="entry name" value="DEXDc"/>
    <property type="match status" value="1"/>
</dbReference>
<comment type="similarity">
    <text evidence="4">Belongs to the DEAD box helicase family.</text>
</comment>
<comment type="caution">
    <text evidence="7">The sequence shown here is derived from an EMBL/GenBank/DDBJ whole genome shotgun (WGS) entry which is preliminary data.</text>
</comment>
<dbReference type="GO" id="GO:0005524">
    <property type="term" value="F:ATP binding"/>
    <property type="evidence" value="ECO:0007669"/>
    <property type="project" value="UniProtKB-UniRule"/>
</dbReference>
<evidence type="ECO:0000313" key="7">
    <source>
        <dbReference type="EMBL" id="KAA0189417.1"/>
    </source>
</evidence>
<evidence type="ECO:0000256" key="1">
    <source>
        <dbReference type="ARBA" id="ARBA00022741"/>
    </source>
</evidence>
<dbReference type="Pfam" id="PF00270">
    <property type="entry name" value="DEAD"/>
    <property type="match status" value="1"/>
</dbReference>
<dbReference type="EMBL" id="LUCM01007744">
    <property type="protein sequence ID" value="KAA0189417.1"/>
    <property type="molecule type" value="Genomic_DNA"/>
</dbReference>
<dbReference type="EC" id="3.6.4.13" evidence="4"/>
<keyword evidence="1 4" id="KW-0547">Nucleotide-binding</keyword>
<evidence type="ECO:0000256" key="2">
    <source>
        <dbReference type="ARBA" id="ARBA00022801"/>
    </source>
</evidence>
<feature type="region of interest" description="Disordered" evidence="5">
    <location>
        <begin position="1"/>
        <end position="20"/>
    </location>
</feature>
<evidence type="ECO:0000256" key="3">
    <source>
        <dbReference type="ARBA" id="ARBA00022840"/>
    </source>
</evidence>
<dbReference type="Gene3D" id="3.40.50.300">
    <property type="entry name" value="P-loop containing nucleotide triphosphate hydrolases"/>
    <property type="match status" value="1"/>
</dbReference>
<keyword evidence="2 4" id="KW-0378">Hydrolase</keyword>
<gene>
    <name evidence="7" type="ORF">FBUS_09652</name>
</gene>
<evidence type="ECO:0000256" key="4">
    <source>
        <dbReference type="RuleBase" id="RU365068"/>
    </source>
</evidence>
<dbReference type="SUPFAM" id="SSF52540">
    <property type="entry name" value="P-loop containing nucleoside triphosphate hydrolases"/>
    <property type="match status" value="1"/>
</dbReference>
<sequence>MFGNKSAETGNEEQKGAPESGLCNRKCTQRFRVDDPRYPNACTLRMSPRVGQRCTDNLSCRLQIEKGKAVYSSLSGLCCNSHRTFSDPSFDKEELHRRFREPPGFVASQRWLTQRPFDQKLAGSLFTSSRNPKNSTDEDRFLAASAHATLSGAPTTGDFSYEEVKVIGDVPHLDFRLHENLSRMGLDYLTPVQRHAIGIMSIDETVIVQAEQAEYQRIVGKYDLMAAAQTGSGKTLAYLIPIVNRLLRIYPYESMQARLKSDCQFPSSLIVAPTRELVQQILSEVVKLCHRSFLRPVCVYGGERPPRQLHQISLGCHLLVATPGRLLDFLHQKAVRLDHCRQVHFCFPILIDE</sequence>
<dbReference type="GO" id="GO:0003724">
    <property type="term" value="F:RNA helicase activity"/>
    <property type="evidence" value="ECO:0007669"/>
    <property type="project" value="UniProtKB-EC"/>
</dbReference>
<comment type="function">
    <text evidence="4">RNA helicase.</text>
</comment>
<protein>
    <recommendedName>
        <fullName evidence="4">ATP-dependent RNA helicase</fullName>
        <ecNumber evidence="4">3.6.4.13</ecNumber>
    </recommendedName>
</protein>
<keyword evidence="8" id="KW-1185">Reference proteome</keyword>
<keyword evidence="4" id="KW-0694">RNA-binding</keyword>
<keyword evidence="4 7" id="KW-0347">Helicase</keyword>
<evidence type="ECO:0000259" key="6">
    <source>
        <dbReference type="PROSITE" id="PS51192"/>
    </source>
</evidence>
<dbReference type="InterPro" id="IPR014001">
    <property type="entry name" value="Helicase_ATP-bd"/>
</dbReference>
<comment type="domain">
    <text evidence="4">The Q motif is unique to and characteristic of the DEAD box family of RNA helicases and controls ATP binding and hydrolysis.</text>
</comment>
<dbReference type="GO" id="GO:0003723">
    <property type="term" value="F:RNA binding"/>
    <property type="evidence" value="ECO:0007669"/>
    <property type="project" value="UniProtKB-UniRule"/>
</dbReference>
<organism evidence="7 8">
    <name type="scientific">Fasciolopsis buskii</name>
    <dbReference type="NCBI Taxonomy" id="27845"/>
    <lineage>
        <taxon>Eukaryota</taxon>
        <taxon>Metazoa</taxon>
        <taxon>Spiralia</taxon>
        <taxon>Lophotrochozoa</taxon>
        <taxon>Platyhelminthes</taxon>
        <taxon>Trematoda</taxon>
        <taxon>Digenea</taxon>
        <taxon>Plagiorchiida</taxon>
        <taxon>Echinostomata</taxon>
        <taxon>Echinostomatoidea</taxon>
        <taxon>Fasciolidae</taxon>
        <taxon>Fasciolopsis</taxon>
    </lineage>
</organism>
<keyword evidence="3 4" id="KW-0067">ATP-binding</keyword>
<evidence type="ECO:0000313" key="8">
    <source>
        <dbReference type="Proteomes" id="UP000728185"/>
    </source>
</evidence>
<name>A0A8E0RVT0_9TREM</name>
<dbReference type="PROSITE" id="PS51192">
    <property type="entry name" value="HELICASE_ATP_BIND_1"/>
    <property type="match status" value="1"/>
</dbReference>
<comment type="catalytic activity">
    <reaction evidence="4">
        <text>ATP + H2O = ADP + phosphate + H(+)</text>
        <dbReference type="Rhea" id="RHEA:13065"/>
        <dbReference type="ChEBI" id="CHEBI:15377"/>
        <dbReference type="ChEBI" id="CHEBI:15378"/>
        <dbReference type="ChEBI" id="CHEBI:30616"/>
        <dbReference type="ChEBI" id="CHEBI:43474"/>
        <dbReference type="ChEBI" id="CHEBI:456216"/>
        <dbReference type="EC" id="3.6.4.13"/>
    </reaction>
</comment>
<dbReference type="AlphaFoldDB" id="A0A8E0RVT0"/>
<feature type="domain" description="Helicase ATP-binding" evidence="6">
    <location>
        <begin position="215"/>
        <end position="353"/>
    </location>
</feature>
<dbReference type="Proteomes" id="UP000728185">
    <property type="component" value="Unassembled WGS sequence"/>
</dbReference>
<reference evidence="7" key="1">
    <citation type="submission" date="2019-05" db="EMBL/GenBank/DDBJ databases">
        <title>Annotation for the trematode Fasciolopsis buski.</title>
        <authorList>
            <person name="Choi Y.-J."/>
        </authorList>
    </citation>
    <scope>NUCLEOTIDE SEQUENCE</scope>
    <source>
        <strain evidence="7">HT</strain>
        <tissue evidence="7">Whole worm</tissue>
    </source>
</reference>
<dbReference type="GO" id="GO:0016787">
    <property type="term" value="F:hydrolase activity"/>
    <property type="evidence" value="ECO:0007669"/>
    <property type="project" value="UniProtKB-KW"/>
</dbReference>
<dbReference type="OrthoDB" id="6263093at2759"/>
<proteinExistence type="inferred from homology"/>
<accession>A0A8E0RVT0</accession>